<keyword evidence="2" id="KW-0472">Membrane</keyword>
<keyword evidence="2" id="KW-1133">Transmembrane helix</keyword>
<proteinExistence type="predicted"/>
<organism evidence="3 4">
    <name type="scientific">Hyunsoonleella pacifica</name>
    <dbReference type="NCBI Taxonomy" id="1080224"/>
    <lineage>
        <taxon>Bacteria</taxon>
        <taxon>Pseudomonadati</taxon>
        <taxon>Bacteroidota</taxon>
        <taxon>Flavobacteriia</taxon>
        <taxon>Flavobacteriales</taxon>
        <taxon>Flavobacteriaceae</taxon>
    </lineage>
</organism>
<dbReference type="OrthoDB" id="1450824at2"/>
<feature type="compositionally biased region" description="Polar residues" evidence="1">
    <location>
        <begin position="9"/>
        <end position="20"/>
    </location>
</feature>
<dbReference type="EMBL" id="SIRS01000004">
    <property type="protein sequence ID" value="TBN15537.1"/>
    <property type="molecule type" value="Genomic_DNA"/>
</dbReference>
<keyword evidence="2" id="KW-0812">Transmembrane</keyword>
<sequence>MGGEGSMMAANSSLKTNRGQLSKRKEKKGLGGSYAGIELKDFPEATEEQIQEVRDKIQEQNRKSQSRRIIVFCTLIVLFILLFTLL</sequence>
<dbReference type="AlphaFoldDB" id="A0A4Q9FMS2"/>
<feature type="region of interest" description="Disordered" evidence="1">
    <location>
        <begin position="1"/>
        <end position="28"/>
    </location>
</feature>
<evidence type="ECO:0000256" key="2">
    <source>
        <dbReference type="SAM" id="Phobius"/>
    </source>
</evidence>
<feature type="transmembrane region" description="Helical" evidence="2">
    <location>
        <begin position="69"/>
        <end position="85"/>
    </location>
</feature>
<dbReference type="Proteomes" id="UP000292372">
    <property type="component" value="Unassembled WGS sequence"/>
</dbReference>
<reference evidence="3 4" key="1">
    <citation type="journal article" date="2015" name="Int. J. Syst. Evol. Microbiol.">
        <title>Hyunsoonleella pacifica sp. nov., isolated from seawater of South Pacific Gyre.</title>
        <authorList>
            <person name="Gao X."/>
            <person name="Zhang Z."/>
            <person name="Dai X."/>
            <person name="Zhang X.H."/>
        </authorList>
    </citation>
    <scope>NUCLEOTIDE SEQUENCE [LARGE SCALE GENOMIC DNA]</scope>
    <source>
        <strain evidence="3 4">SW033</strain>
    </source>
</reference>
<keyword evidence="4" id="KW-1185">Reference proteome</keyword>
<evidence type="ECO:0000256" key="1">
    <source>
        <dbReference type="SAM" id="MobiDB-lite"/>
    </source>
</evidence>
<name>A0A4Q9FMS2_9FLAO</name>
<dbReference type="RefSeq" id="WP_130937047.1">
    <property type="nucleotide sequence ID" value="NZ_BMEE01000004.1"/>
</dbReference>
<evidence type="ECO:0000313" key="3">
    <source>
        <dbReference type="EMBL" id="TBN15537.1"/>
    </source>
</evidence>
<accession>A0A4Q9FMS2</accession>
<comment type="caution">
    <text evidence="3">The sequence shown here is derived from an EMBL/GenBank/DDBJ whole genome shotgun (WGS) entry which is preliminary data.</text>
</comment>
<evidence type="ECO:0000313" key="4">
    <source>
        <dbReference type="Proteomes" id="UP000292372"/>
    </source>
</evidence>
<protein>
    <submittedName>
        <fullName evidence="3">Uncharacterized protein</fullName>
    </submittedName>
</protein>
<gene>
    <name evidence="3" type="ORF">EYD46_10405</name>
</gene>